<evidence type="ECO:0000256" key="2">
    <source>
        <dbReference type="ARBA" id="ARBA00023136"/>
    </source>
</evidence>
<keyword evidence="2 4" id="KW-0472">Membrane</keyword>
<evidence type="ECO:0000256" key="5">
    <source>
        <dbReference type="SAM" id="MobiDB-lite"/>
    </source>
</evidence>
<evidence type="ECO:0000256" key="1">
    <source>
        <dbReference type="ARBA" id="ARBA00004442"/>
    </source>
</evidence>
<dbReference type="Proteomes" id="UP000829476">
    <property type="component" value="Chromosome"/>
</dbReference>
<evidence type="ECO:0000259" key="6">
    <source>
        <dbReference type="PROSITE" id="PS51123"/>
    </source>
</evidence>
<dbReference type="PANTHER" id="PTHR30329:SF21">
    <property type="entry name" value="LIPOPROTEIN YIAD-RELATED"/>
    <property type="match status" value="1"/>
</dbReference>
<dbReference type="Gene3D" id="3.30.1330.60">
    <property type="entry name" value="OmpA-like domain"/>
    <property type="match status" value="1"/>
</dbReference>
<gene>
    <name evidence="7" type="ORF">MQE36_08250</name>
</gene>
<feature type="region of interest" description="Disordered" evidence="5">
    <location>
        <begin position="227"/>
        <end position="248"/>
    </location>
</feature>
<dbReference type="Pfam" id="PF00691">
    <property type="entry name" value="OmpA"/>
    <property type="match status" value="1"/>
</dbReference>
<reference evidence="7 8" key="1">
    <citation type="journal article" date="2018" name="Int. J. Syst. Evol. Microbiol.">
        <title>Zhouia spongiae sp. nov., isolated from a marine sponge.</title>
        <authorList>
            <person name="Zhuang L."/>
            <person name="Lin B."/>
            <person name="Qin F."/>
            <person name="Luo L."/>
        </authorList>
    </citation>
    <scope>NUCLEOTIDE SEQUENCE [LARGE SCALE GENOMIC DNA]</scope>
    <source>
        <strain evidence="7 8">HN-Y44</strain>
    </source>
</reference>
<dbReference type="InterPro" id="IPR006665">
    <property type="entry name" value="OmpA-like"/>
</dbReference>
<name>A0ABY3YRM9_9FLAO</name>
<evidence type="ECO:0000313" key="8">
    <source>
        <dbReference type="Proteomes" id="UP000829476"/>
    </source>
</evidence>
<dbReference type="RefSeq" id="WP_242938683.1">
    <property type="nucleotide sequence ID" value="NZ_CP094326.1"/>
</dbReference>
<dbReference type="CDD" id="cd07185">
    <property type="entry name" value="OmpA_C-like"/>
    <property type="match status" value="1"/>
</dbReference>
<accession>A0ABY3YRM9</accession>
<keyword evidence="8" id="KW-1185">Reference proteome</keyword>
<dbReference type="PROSITE" id="PS51123">
    <property type="entry name" value="OMPA_2"/>
    <property type="match status" value="1"/>
</dbReference>
<evidence type="ECO:0000256" key="4">
    <source>
        <dbReference type="PROSITE-ProRule" id="PRU00473"/>
    </source>
</evidence>
<keyword evidence="3" id="KW-0998">Cell outer membrane</keyword>
<protein>
    <submittedName>
        <fullName evidence="7">OmpA family protein</fullName>
    </submittedName>
</protein>
<dbReference type="InterPro" id="IPR006664">
    <property type="entry name" value="OMP_bac"/>
</dbReference>
<dbReference type="InterPro" id="IPR050330">
    <property type="entry name" value="Bact_OuterMem_StrucFunc"/>
</dbReference>
<dbReference type="EMBL" id="CP094326">
    <property type="protein sequence ID" value="UNZ00316.1"/>
    <property type="molecule type" value="Genomic_DNA"/>
</dbReference>
<evidence type="ECO:0000256" key="3">
    <source>
        <dbReference type="ARBA" id="ARBA00023237"/>
    </source>
</evidence>
<evidence type="ECO:0000313" key="7">
    <source>
        <dbReference type="EMBL" id="UNZ00316.1"/>
    </source>
</evidence>
<comment type="subcellular location">
    <subcellularLocation>
        <location evidence="1">Cell outer membrane</location>
    </subcellularLocation>
</comment>
<sequence>MKKILALLLFLLFLVLAWFSWRWYKDTVVCCDEDIAPAAVQYGPLIFDCETGDVITNDLWPEKKQEILNERTDNKSLLLAGPYFGSETAEDGVNRAEKVKLLFTEMPAEDIYTSARYGGDCEATKETMLHELKYKWVTRNDDVIEHLDKTLVFYEYDSDKEITNENVLRFFDELSAFLKSTGDKIMITGHTSNEGEDAYNEELGMKRAIEFKNHLINLGVDESQISVQSKGEAMPIESNDTEEGRRKNRRVEIHITE</sequence>
<organism evidence="7 8">
    <name type="scientific">Zhouia spongiae</name>
    <dbReference type="NCBI Taxonomy" id="2202721"/>
    <lineage>
        <taxon>Bacteria</taxon>
        <taxon>Pseudomonadati</taxon>
        <taxon>Bacteroidota</taxon>
        <taxon>Flavobacteriia</taxon>
        <taxon>Flavobacteriales</taxon>
        <taxon>Flavobacteriaceae</taxon>
        <taxon>Zhouia</taxon>
    </lineage>
</organism>
<dbReference type="PANTHER" id="PTHR30329">
    <property type="entry name" value="STATOR ELEMENT OF FLAGELLAR MOTOR COMPLEX"/>
    <property type="match status" value="1"/>
</dbReference>
<proteinExistence type="predicted"/>
<dbReference type="SUPFAM" id="SSF103088">
    <property type="entry name" value="OmpA-like"/>
    <property type="match status" value="1"/>
</dbReference>
<dbReference type="InterPro" id="IPR036737">
    <property type="entry name" value="OmpA-like_sf"/>
</dbReference>
<feature type="domain" description="OmpA-like" evidence="6">
    <location>
        <begin position="140"/>
        <end position="257"/>
    </location>
</feature>
<dbReference type="PRINTS" id="PR01021">
    <property type="entry name" value="OMPADOMAIN"/>
</dbReference>